<dbReference type="RefSeq" id="XP_033595957.1">
    <property type="nucleotide sequence ID" value="XM_033739888.1"/>
</dbReference>
<evidence type="ECO:0000256" key="2">
    <source>
        <dbReference type="SAM" id="MobiDB-lite"/>
    </source>
</evidence>
<feature type="region of interest" description="Disordered" evidence="2">
    <location>
        <begin position="159"/>
        <end position="236"/>
    </location>
</feature>
<sequence>MATAVQQPFLGSALVPGFQSAHTRMPKETLGASSFTGKPHSYVRSPELTQSALPTASATKSQNSTKKKKKKFPKAKVPLEVRRSSSTPHMRAANSGETDALSPTADKRRNKLGYHRTSVACGHCRRRKIRCLLAPDDPQGRCSNCIRLKKECNFFPVEQESSQQTQSAKSDVSSSLPSASDPSSPQHIPPNVEASEEYHHYNSLSTPSSAGFRVGPDQLTNMEPSRNPTTPFPSLPHQTFPYPDANGQWNLQGFPGTFLPTGGHTQPSSNVHLAYGHQDPQHWNSTQRSMSVGDTVQQSFPQQLLSQSGYGDRPQQYYPTPLNTDLAASIPASMSGPMTAPVTMASFTQPQWSYTGGHMPPSVAHMHDGSYSGGWYNDTSNPQKIEEEGVPATTHYPGKFQISPFPR</sequence>
<protein>
    <recommendedName>
        <fullName evidence="3">Zn(2)-C6 fungal-type domain-containing protein</fullName>
    </recommendedName>
</protein>
<feature type="compositionally biased region" description="Low complexity" evidence="2">
    <location>
        <begin position="55"/>
        <end position="64"/>
    </location>
</feature>
<dbReference type="InterPro" id="IPR036864">
    <property type="entry name" value="Zn2-C6_fun-type_DNA-bd_sf"/>
</dbReference>
<dbReference type="Proteomes" id="UP000799437">
    <property type="component" value="Unassembled WGS sequence"/>
</dbReference>
<dbReference type="SMART" id="SM00066">
    <property type="entry name" value="GAL4"/>
    <property type="match status" value="1"/>
</dbReference>
<dbReference type="GO" id="GO:0008270">
    <property type="term" value="F:zinc ion binding"/>
    <property type="evidence" value="ECO:0007669"/>
    <property type="project" value="InterPro"/>
</dbReference>
<evidence type="ECO:0000259" key="3">
    <source>
        <dbReference type="PROSITE" id="PS50048"/>
    </source>
</evidence>
<reference evidence="4" key="1">
    <citation type="journal article" date="2020" name="Stud. Mycol.">
        <title>101 Dothideomycetes genomes: a test case for predicting lifestyles and emergence of pathogens.</title>
        <authorList>
            <person name="Haridas S."/>
            <person name="Albert R."/>
            <person name="Binder M."/>
            <person name="Bloem J."/>
            <person name="Labutti K."/>
            <person name="Salamov A."/>
            <person name="Andreopoulos B."/>
            <person name="Baker S."/>
            <person name="Barry K."/>
            <person name="Bills G."/>
            <person name="Bluhm B."/>
            <person name="Cannon C."/>
            <person name="Castanera R."/>
            <person name="Culley D."/>
            <person name="Daum C."/>
            <person name="Ezra D."/>
            <person name="Gonzalez J."/>
            <person name="Henrissat B."/>
            <person name="Kuo A."/>
            <person name="Liang C."/>
            <person name="Lipzen A."/>
            <person name="Lutzoni F."/>
            <person name="Magnuson J."/>
            <person name="Mondo S."/>
            <person name="Nolan M."/>
            <person name="Ohm R."/>
            <person name="Pangilinan J."/>
            <person name="Park H.-J."/>
            <person name="Ramirez L."/>
            <person name="Alfaro M."/>
            <person name="Sun H."/>
            <person name="Tritt A."/>
            <person name="Yoshinaga Y."/>
            <person name="Zwiers L.-H."/>
            <person name="Turgeon B."/>
            <person name="Goodwin S."/>
            <person name="Spatafora J."/>
            <person name="Crous P."/>
            <person name="Grigoriev I."/>
        </authorList>
    </citation>
    <scope>NUCLEOTIDE SEQUENCE</scope>
    <source>
        <strain evidence="4">CBS 121739</strain>
    </source>
</reference>
<dbReference type="Pfam" id="PF00172">
    <property type="entry name" value="Zn_clus"/>
    <property type="match status" value="1"/>
</dbReference>
<feature type="region of interest" description="Disordered" evidence="2">
    <location>
        <begin position="25"/>
        <end position="111"/>
    </location>
</feature>
<evidence type="ECO:0000313" key="5">
    <source>
        <dbReference type="Proteomes" id="UP000799437"/>
    </source>
</evidence>
<evidence type="ECO:0000313" key="4">
    <source>
        <dbReference type="EMBL" id="KAF2753506.1"/>
    </source>
</evidence>
<name>A0A6A6VUP0_9PEZI</name>
<dbReference type="PROSITE" id="PS00463">
    <property type="entry name" value="ZN2_CY6_FUNGAL_1"/>
    <property type="match status" value="1"/>
</dbReference>
<dbReference type="SUPFAM" id="SSF57701">
    <property type="entry name" value="Zn2/Cys6 DNA-binding domain"/>
    <property type="match status" value="1"/>
</dbReference>
<dbReference type="AlphaFoldDB" id="A0A6A6VUP0"/>
<evidence type="ECO:0000256" key="1">
    <source>
        <dbReference type="ARBA" id="ARBA00023242"/>
    </source>
</evidence>
<gene>
    <name evidence="4" type="ORF">EJ05DRAFT_219748</name>
</gene>
<dbReference type="CDD" id="cd00067">
    <property type="entry name" value="GAL4"/>
    <property type="match status" value="1"/>
</dbReference>
<feature type="domain" description="Zn(2)-C6 fungal-type" evidence="3">
    <location>
        <begin position="120"/>
        <end position="154"/>
    </location>
</feature>
<dbReference type="GO" id="GO:0000981">
    <property type="term" value="F:DNA-binding transcription factor activity, RNA polymerase II-specific"/>
    <property type="evidence" value="ECO:0007669"/>
    <property type="project" value="InterPro"/>
</dbReference>
<feature type="compositionally biased region" description="Low complexity" evidence="2">
    <location>
        <begin position="167"/>
        <end position="185"/>
    </location>
</feature>
<dbReference type="PROSITE" id="PS50048">
    <property type="entry name" value="ZN2_CY6_FUNGAL_2"/>
    <property type="match status" value="1"/>
</dbReference>
<dbReference type="InterPro" id="IPR001138">
    <property type="entry name" value="Zn2Cys6_DnaBD"/>
</dbReference>
<keyword evidence="1" id="KW-0539">Nucleus</keyword>
<dbReference type="OrthoDB" id="4150019at2759"/>
<dbReference type="Gene3D" id="4.10.240.10">
    <property type="entry name" value="Zn(2)-C6 fungal-type DNA-binding domain"/>
    <property type="match status" value="1"/>
</dbReference>
<organism evidence="4 5">
    <name type="scientific">Pseudovirgaria hyperparasitica</name>
    <dbReference type="NCBI Taxonomy" id="470096"/>
    <lineage>
        <taxon>Eukaryota</taxon>
        <taxon>Fungi</taxon>
        <taxon>Dikarya</taxon>
        <taxon>Ascomycota</taxon>
        <taxon>Pezizomycotina</taxon>
        <taxon>Dothideomycetes</taxon>
        <taxon>Dothideomycetes incertae sedis</taxon>
        <taxon>Acrospermales</taxon>
        <taxon>Acrospermaceae</taxon>
        <taxon>Pseudovirgaria</taxon>
    </lineage>
</organism>
<dbReference type="PANTHER" id="PTHR31668">
    <property type="entry name" value="GLUCOSE TRANSPORT TRANSCRIPTION REGULATOR RGT1-RELATED-RELATED"/>
    <property type="match status" value="1"/>
</dbReference>
<feature type="compositionally biased region" description="Basic residues" evidence="2">
    <location>
        <begin position="65"/>
        <end position="74"/>
    </location>
</feature>
<dbReference type="GeneID" id="54480942"/>
<feature type="compositionally biased region" description="Polar residues" evidence="2">
    <location>
        <begin position="218"/>
        <end position="229"/>
    </location>
</feature>
<keyword evidence="5" id="KW-1185">Reference proteome</keyword>
<dbReference type="EMBL" id="ML996584">
    <property type="protein sequence ID" value="KAF2753506.1"/>
    <property type="molecule type" value="Genomic_DNA"/>
</dbReference>
<proteinExistence type="predicted"/>
<dbReference type="InterPro" id="IPR050797">
    <property type="entry name" value="Carb_Metab_Trans_Reg"/>
</dbReference>
<accession>A0A6A6VUP0</accession>